<evidence type="ECO:0000313" key="2">
    <source>
        <dbReference type="Proteomes" id="UP001162501"/>
    </source>
</evidence>
<dbReference type="Proteomes" id="UP001162501">
    <property type="component" value="Chromosome 14"/>
</dbReference>
<proteinExistence type="predicted"/>
<name>A0ACB0E382_RANTA</name>
<protein>
    <submittedName>
        <fullName evidence="1">Uncharacterized protein</fullName>
    </submittedName>
</protein>
<dbReference type="EMBL" id="OX596098">
    <property type="protein sequence ID" value="CAI9694961.1"/>
    <property type="molecule type" value="Genomic_DNA"/>
</dbReference>
<gene>
    <name evidence="1" type="ORF">MRATA1EN3_LOCUS6174</name>
</gene>
<reference evidence="1" key="1">
    <citation type="submission" date="2023-05" db="EMBL/GenBank/DDBJ databases">
        <authorList>
            <consortium name="ELIXIR-Norway"/>
        </authorList>
    </citation>
    <scope>NUCLEOTIDE SEQUENCE</scope>
</reference>
<sequence>MGSKEAPHCAFKGMTAASESLRHHDGAVQVAVTEASNERVRQHYSRAAVLHGPASEAELFGLRCVAVRDGAWCARWCVAQGSLGAAESVLGNPERLGDAVVVDSFALV</sequence>
<evidence type="ECO:0000313" key="1">
    <source>
        <dbReference type="EMBL" id="CAI9694961.1"/>
    </source>
</evidence>
<accession>A0ACB0E382</accession>
<organism evidence="1 2">
    <name type="scientific">Rangifer tarandus platyrhynchus</name>
    <name type="common">Svalbard reindeer</name>
    <dbReference type="NCBI Taxonomy" id="3082113"/>
    <lineage>
        <taxon>Eukaryota</taxon>
        <taxon>Metazoa</taxon>
        <taxon>Chordata</taxon>
        <taxon>Craniata</taxon>
        <taxon>Vertebrata</taxon>
        <taxon>Euteleostomi</taxon>
        <taxon>Mammalia</taxon>
        <taxon>Eutheria</taxon>
        <taxon>Laurasiatheria</taxon>
        <taxon>Artiodactyla</taxon>
        <taxon>Ruminantia</taxon>
        <taxon>Pecora</taxon>
        <taxon>Cervidae</taxon>
        <taxon>Odocoileinae</taxon>
        <taxon>Rangifer</taxon>
    </lineage>
</organism>